<evidence type="ECO:0000313" key="1">
    <source>
        <dbReference type="EMBL" id="SOK59274.1"/>
    </source>
</evidence>
<dbReference type="Proteomes" id="UP000241364">
    <property type="component" value="Chromosome i"/>
</dbReference>
<sequence>MLTDIELDYLQRMVDVEFDFDSCGLVICLCIIMEILKKKQNMLMIVLKIASFRTEK</sequence>
<accession>A0A2C9CZ20</accession>
<evidence type="ECO:0000313" key="2">
    <source>
        <dbReference type="Proteomes" id="UP000241364"/>
    </source>
</evidence>
<protein>
    <submittedName>
        <fullName evidence="1">Uncharacterized protein</fullName>
    </submittedName>
</protein>
<gene>
    <name evidence="1" type="primary">g466</name>
</gene>
<proteinExistence type="predicted"/>
<reference evidence="2" key="1">
    <citation type="submission" date="2017-10" db="EMBL/GenBank/DDBJ databases">
        <authorList>
            <person name="Skurnik M."/>
        </authorList>
    </citation>
    <scope>NUCLEOTIDE SEQUENCE [LARGE SCALE GENOMIC DNA]</scope>
    <source>
        <strain evidence="2">fHe-Yen9-03</strain>
    </source>
</reference>
<dbReference type="EMBL" id="LT960552">
    <property type="protein sequence ID" value="SOK59274.1"/>
    <property type="molecule type" value="Genomic_DNA"/>
</dbReference>
<organism evidence="1 2">
    <name type="scientific">Yersinia phage fHe-Yen9-03</name>
    <dbReference type="NCBI Taxonomy" id="2052743"/>
    <lineage>
        <taxon>Viruses</taxon>
        <taxon>Duplodnaviria</taxon>
        <taxon>Heunggongvirae</taxon>
        <taxon>Uroviricota</taxon>
        <taxon>Caudoviricetes</taxon>
        <taxon>Eneladusvirus</taxon>
        <taxon>Eneladusvirus Yen904</taxon>
    </lineage>
</organism>
<name>A0A2C9CZ20_9CAUD</name>